<comment type="caution">
    <text evidence="6">The sequence shown here is derived from an EMBL/GenBank/DDBJ whole genome shotgun (WGS) entry which is preliminary data.</text>
</comment>
<evidence type="ECO:0000259" key="5">
    <source>
        <dbReference type="Pfam" id="PF20990"/>
    </source>
</evidence>
<dbReference type="Pfam" id="PF09972">
    <property type="entry name" value="DUF2207"/>
    <property type="match status" value="1"/>
</dbReference>
<dbReference type="InterPro" id="IPR048389">
    <property type="entry name" value="YciQ-like_C"/>
</dbReference>
<feature type="region of interest" description="Disordered" evidence="1">
    <location>
        <begin position="597"/>
        <end position="641"/>
    </location>
</feature>
<evidence type="ECO:0000256" key="1">
    <source>
        <dbReference type="SAM" id="MobiDB-lite"/>
    </source>
</evidence>
<sequence>MKRRILSLLVAVTAFAGTGLALTGGAPASASPASAAAPAAFAPAAAPGALAPAAAARAALPAGVADFTFESMTADYTVTRDKDGRAQMKAVETFIALFPDYDQNRGIIRALPLRDTRFSIPLSPRVESVTTETGDQVPFETDTNDGFLEIAVGDDSYVHGRTTYVITYTMKNVINQATSSVQEFSPNVNGTGWDQSFGTVTANLHLDSALEARLTGDATCYIGAQGSTDRCSATRTDDGFTASGGPIAARQNITLSVGFRDGTFMVPASPNDSPLATIVPWLVLGLGVVGLVAVIVVRTTRWKDAPGRGIVIAEYEAPEGLGIMPAAAFAERSWTGLPALLVQTAVSGATRLVDQPEEVESRRYRVDVVKPEAITNQDDWWAMTALLGQVPTAGQRFVLDRDDQNIGDRITGLGSGARSRLAEFGLRRRVAGGAGGRLVRVIALVVIVAAVLLLGWAGVNAVRAPSVFLGAIGGILLAIVTLILSVPPVRRTREGSLLHEKLEGLKLYLTVAEEERLKVLQSVTGAERRRVDPNDPAQVVRLYEELLPWAMILGVEASWAKVLGDRYATTPPQSGDGLVSPGVLWNLSAFQVANNTSQFATTPPEPSSSWSSSGGGGGFSSGSSGGGFSGGGFGGGGGGGR</sequence>
<dbReference type="Pfam" id="PF20990">
    <property type="entry name" value="DUF2207_C"/>
    <property type="match status" value="1"/>
</dbReference>
<keyword evidence="7" id="KW-1185">Reference proteome</keyword>
<feature type="transmembrane region" description="Helical" evidence="2">
    <location>
        <begin position="278"/>
        <end position="297"/>
    </location>
</feature>
<keyword evidence="3" id="KW-0732">Signal</keyword>
<evidence type="ECO:0000313" key="6">
    <source>
        <dbReference type="EMBL" id="TPW74277.1"/>
    </source>
</evidence>
<feature type="compositionally biased region" description="Gly residues" evidence="1">
    <location>
        <begin position="613"/>
        <end position="641"/>
    </location>
</feature>
<proteinExistence type="predicted"/>
<feature type="transmembrane region" description="Helical" evidence="2">
    <location>
        <begin position="465"/>
        <end position="486"/>
    </location>
</feature>
<dbReference type="AlphaFoldDB" id="A0A506XYC1"/>
<dbReference type="RefSeq" id="WP_141164855.1">
    <property type="nucleotide sequence ID" value="NZ_VHQG01000005.1"/>
</dbReference>
<dbReference type="OrthoDB" id="4973253at2"/>
<evidence type="ECO:0000256" key="3">
    <source>
        <dbReference type="SAM" id="SignalP"/>
    </source>
</evidence>
<feature type="chain" id="PRO_5038348693" evidence="3">
    <location>
        <begin position="22"/>
        <end position="641"/>
    </location>
</feature>
<protein>
    <submittedName>
        <fullName evidence="6">DUF2207 domain-containing protein</fullName>
    </submittedName>
</protein>
<name>A0A506XYC1_9MICO</name>
<feature type="domain" description="DUF2207" evidence="4">
    <location>
        <begin position="74"/>
        <end position="259"/>
    </location>
</feature>
<dbReference type="EMBL" id="VHQG01000005">
    <property type="protein sequence ID" value="TPW74277.1"/>
    <property type="molecule type" value="Genomic_DNA"/>
</dbReference>
<evidence type="ECO:0000256" key="2">
    <source>
        <dbReference type="SAM" id="Phobius"/>
    </source>
</evidence>
<organism evidence="6 7">
    <name type="scientific">Schumannella soli</name>
    <dbReference type="NCBI Taxonomy" id="2590779"/>
    <lineage>
        <taxon>Bacteria</taxon>
        <taxon>Bacillati</taxon>
        <taxon>Actinomycetota</taxon>
        <taxon>Actinomycetes</taxon>
        <taxon>Micrococcales</taxon>
        <taxon>Microbacteriaceae</taxon>
        <taxon>Schumannella</taxon>
    </lineage>
</organism>
<dbReference type="Proteomes" id="UP000316252">
    <property type="component" value="Unassembled WGS sequence"/>
</dbReference>
<keyword evidence="2" id="KW-0812">Transmembrane</keyword>
<dbReference type="InterPro" id="IPR018702">
    <property type="entry name" value="DUF2207"/>
</dbReference>
<feature type="signal peptide" evidence="3">
    <location>
        <begin position="1"/>
        <end position="21"/>
    </location>
</feature>
<evidence type="ECO:0000313" key="7">
    <source>
        <dbReference type="Proteomes" id="UP000316252"/>
    </source>
</evidence>
<keyword evidence="2" id="KW-0472">Membrane</keyword>
<evidence type="ECO:0000259" key="4">
    <source>
        <dbReference type="Pfam" id="PF09972"/>
    </source>
</evidence>
<gene>
    <name evidence="6" type="ORF">FJ657_16840</name>
</gene>
<reference evidence="6 7" key="1">
    <citation type="submission" date="2019-06" db="EMBL/GenBank/DDBJ databases">
        <authorList>
            <person name="Li F."/>
        </authorList>
    </citation>
    <scope>NUCLEOTIDE SEQUENCE [LARGE SCALE GENOMIC DNA]</scope>
    <source>
        <strain evidence="6 7">10F1D-1</strain>
    </source>
</reference>
<feature type="transmembrane region" description="Helical" evidence="2">
    <location>
        <begin position="438"/>
        <end position="459"/>
    </location>
</feature>
<keyword evidence="2" id="KW-1133">Transmembrane helix</keyword>
<accession>A0A506XYC1</accession>
<feature type="domain" description="Predicted membrane protein YciQ-like C-terminal" evidence="5">
    <location>
        <begin position="336"/>
        <end position="563"/>
    </location>
</feature>